<dbReference type="OrthoDB" id="9792294at2"/>
<reference evidence="1 2" key="1">
    <citation type="submission" date="2016-10" db="EMBL/GenBank/DDBJ databases">
        <authorList>
            <person name="de Groot N.N."/>
        </authorList>
    </citation>
    <scope>NUCLEOTIDE SEQUENCE [LARGE SCALE GENOMIC DNA]</scope>
    <source>
        <strain evidence="1">MBHS1</strain>
    </source>
</reference>
<keyword evidence="2" id="KW-1185">Reference proteome</keyword>
<name>A0A1H6FCD1_9GAMM</name>
<proteinExistence type="predicted"/>
<dbReference type="RefSeq" id="WP_103920766.1">
    <property type="nucleotide sequence ID" value="NZ_FMSV02000513.1"/>
</dbReference>
<sequence>MEELEYKRTYHDVNHRPCVFAKAILCRCCQCSYSLRLSIAERDAVACSRQQAHHRCEQWLEMLYDNARFALKLAATHAPQPHAKAIKVQCGGPRGLQQILSRQAAVIESNQQSPDPVDDIAALLDQAEQQYQDLSKLPYSKIVRFISHHPIKKRSRRK</sequence>
<evidence type="ECO:0000313" key="1">
    <source>
        <dbReference type="EMBL" id="SEH07051.1"/>
    </source>
</evidence>
<gene>
    <name evidence="1" type="ORF">MBHS_02918</name>
</gene>
<protein>
    <submittedName>
        <fullName evidence="1">Uncharacterized protein</fullName>
    </submittedName>
</protein>
<accession>A0A1H6FCD1</accession>
<dbReference type="AlphaFoldDB" id="A0A1H6FCD1"/>
<dbReference type="Proteomes" id="UP000236724">
    <property type="component" value="Unassembled WGS sequence"/>
</dbReference>
<organism evidence="1 2">
    <name type="scientific">Candidatus Venteria ishoeyi</name>
    <dbReference type="NCBI Taxonomy" id="1899563"/>
    <lineage>
        <taxon>Bacteria</taxon>
        <taxon>Pseudomonadati</taxon>
        <taxon>Pseudomonadota</taxon>
        <taxon>Gammaproteobacteria</taxon>
        <taxon>Thiotrichales</taxon>
        <taxon>Thiotrichaceae</taxon>
        <taxon>Venteria</taxon>
    </lineage>
</organism>
<dbReference type="EMBL" id="FMSV02000513">
    <property type="protein sequence ID" value="SEH07051.1"/>
    <property type="molecule type" value="Genomic_DNA"/>
</dbReference>
<evidence type="ECO:0000313" key="2">
    <source>
        <dbReference type="Proteomes" id="UP000236724"/>
    </source>
</evidence>